<evidence type="ECO:0000313" key="2">
    <source>
        <dbReference type="Proteomes" id="UP001365542"/>
    </source>
</evidence>
<dbReference type="EMBL" id="JAVHJO010000002">
    <property type="protein sequence ID" value="KAK6542326.1"/>
    <property type="molecule type" value="Genomic_DNA"/>
</dbReference>
<dbReference type="AlphaFoldDB" id="A0AAV9XK43"/>
<dbReference type="Proteomes" id="UP001365542">
    <property type="component" value="Unassembled WGS sequence"/>
</dbReference>
<name>A0AAV9XK43_9PEZI</name>
<sequence>MTTYSIVFTNNTAYTFSGICRPPFLLPANFSNCPTTVAPGGSVTLTATGFPNSILFKTTNAAGTLLCDLRIWATADGSGWYAGAGWMQDVDTYVNNPPTDVTIVKGGVGNDIHYVTLNPASPSRLRARNDMLKGEAAALPRPAPRPFRA</sequence>
<reference evidence="1 2" key="1">
    <citation type="submission" date="2019-10" db="EMBL/GenBank/DDBJ databases">
        <authorList>
            <person name="Palmer J.M."/>
        </authorList>
    </citation>
    <scope>NUCLEOTIDE SEQUENCE [LARGE SCALE GENOMIC DNA]</scope>
    <source>
        <strain evidence="1 2">TWF694</strain>
    </source>
</reference>
<comment type="caution">
    <text evidence="1">The sequence shown here is derived from an EMBL/GenBank/DDBJ whole genome shotgun (WGS) entry which is preliminary data.</text>
</comment>
<gene>
    <name evidence="1" type="ORF">TWF694_006285</name>
</gene>
<proteinExistence type="predicted"/>
<organism evidence="1 2">
    <name type="scientific">Orbilia ellipsospora</name>
    <dbReference type="NCBI Taxonomy" id="2528407"/>
    <lineage>
        <taxon>Eukaryota</taxon>
        <taxon>Fungi</taxon>
        <taxon>Dikarya</taxon>
        <taxon>Ascomycota</taxon>
        <taxon>Pezizomycotina</taxon>
        <taxon>Orbiliomycetes</taxon>
        <taxon>Orbiliales</taxon>
        <taxon>Orbiliaceae</taxon>
        <taxon>Orbilia</taxon>
    </lineage>
</organism>
<accession>A0AAV9XK43</accession>
<protein>
    <submittedName>
        <fullName evidence="1">Uncharacterized protein</fullName>
    </submittedName>
</protein>
<evidence type="ECO:0000313" key="1">
    <source>
        <dbReference type="EMBL" id="KAK6542326.1"/>
    </source>
</evidence>
<keyword evidence="2" id="KW-1185">Reference proteome</keyword>